<keyword evidence="3" id="KW-1185">Reference proteome</keyword>
<gene>
    <name evidence="2" type="ORF">SPPG_03094</name>
</gene>
<keyword evidence="1" id="KW-0472">Membrane</keyword>
<feature type="transmembrane region" description="Helical" evidence="1">
    <location>
        <begin position="117"/>
        <end position="134"/>
    </location>
</feature>
<dbReference type="EMBL" id="KQ257454">
    <property type="protein sequence ID" value="KND01284.1"/>
    <property type="molecule type" value="Genomic_DNA"/>
</dbReference>
<accession>A0A0L0HKD1</accession>
<evidence type="ECO:0000256" key="1">
    <source>
        <dbReference type="SAM" id="Phobius"/>
    </source>
</evidence>
<dbReference type="Proteomes" id="UP000053201">
    <property type="component" value="Unassembled WGS sequence"/>
</dbReference>
<evidence type="ECO:0000313" key="2">
    <source>
        <dbReference type="EMBL" id="KND01284.1"/>
    </source>
</evidence>
<organism evidence="2 3">
    <name type="scientific">Spizellomyces punctatus (strain DAOM BR117)</name>
    <dbReference type="NCBI Taxonomy" id="645134"/>
    <lineage>
        <taxon>Eukaryota</taxon>
        <taxon>Fungi</taxon>
        <taxon>Fungi incertae sedis</taxon>
        <taxon>Chytridiomycota</taxon>
        <taxon>Chytridiomycota incertae sedis</taxon>
        <taxon>Chytridiomycetes</taxon>
        <taxon>Spizellomycetales</taxon>
        <taxon>Spizellomycetaceae</taxon>
        <taxon>Spizellomyces</taxon>
    </lineage>
</organism>
<evidence type="ECO:0000313" key="3">
    <source>
        <dbReference type="Proteomes" id="UP000053201"/>
    </source>
</evidence>
<feature type="transmembrane region" description="Helical" evidence="1">
    <location>
        <begin position="35"/>
        <end position="55"/>
    </location>
</feature>
<reference evidence="2 3" key="1">
    <citation type="submission" date="2009-08" db="EMBL/GenBank/DDBJ databases">
        <title>The Genome Sequence of Spizellomyces punctatus strain DAOM BR117.</title>
        <authorList>
            <consortium name="The Broad Institute Genome Sequencing Platform"/>
            <person name="Russ C."/>
            <person name="Cuomo C."/>
            <person name="Shea T."/>
            <person name="Young S.K."/>
            <person name="Zeng Q."/>
            <person name="Koehrsen M."/>
            <person name="Haas B."/>
            <person name="Borodovsky M."/>
            <person name="Guigo R."/>
            <person name="Alvarado L."/>
            <person name="Berlin A."/>
            <person name="Bochicchio J."/>
            <person name="Borenstein D."/>
            <person name="Chapman S."/>
            <person name="Chen Z."/>
            <person name="Engels R."/>
            <person name="Freedman E."/>
            <person name="Gellesch M."/>
            <person name="Goldberg J."/>
            <person name="Griggs A."/>
            <person name="Gujja S."/>
            <person name="Heiman D."/>
            <person name="Hepburn T."/>
            <person name="Howarth C."/>
            <person name="Jen D."/>
            <person name="Larson L."/>
            <person name="Lewis B."/>
            <person name="Mehta T."/>
            <person name="Park D."/>
            <person name="Pearson M."/>
            <person name="Roberts A."/>
            <person name="Saif S."/>
            <person name="Shenoy N."/>
            <person name="Sisk P."/>
            <person name="Stolte C."/>
            <person name="Sykes S."/>
            <person name="Thomson T."/>
            <person name="Walk T."/>
            <person name="White J."/>
            <person name="Yandava C."/>
            <person name="Burger G."/>
            <person name="Gray M.W."/>
            <person name="Holland P.W.H."/>
            <person name="King N."/>
            <person name="Lang F.B.F."/>
            <person name="Roger A.J."/>
            <person name="Ruiz-Trillo I."/>
            <person name="Lander E."/>
            <person name="Nusbaum C."/>
        </authorList>
    </citation>
    <scope>NUCLEOTIDE SEQUENCE [LARGE SCALE GENOMIC DNA]</scope>
    <source>
        <strain evidence="2 3">DAOM BR117</strain>
    </source>
</reference>
<keyword evidence="1" id="KW-0812">Transmembrane</keyword>
<proteinExistence type="predicted"/>
<name>A0A0L0HKD1_SPIPD</name>
<protein>
    <submittedName>
        <fullName evidence="2">Uncharacterized protein</fullName>
    </submittedName>
</protein>
<dbReference type="GeneID" id="27686641"/>
<dbReference type="InParanoid" id="A0A0L0HKD1"/>
<keyword evidence="1" id="KW-1133">Transmembrane helix</keyword>
<dbReference type="OrthoDB" id="2105613at2759"/>
<sequence length="178" mass="20056">MAMLSRNLFQSIIVAVSSVLFALWAQDISSPWIRLLFYAEAAVQALLSLSGFINNGSRGKKGFLYHEHGNVYLHNLIAVNTGVLVTIRLCLVFHVQYQEKRALPVVAAGMLLRHLKFHQAFGILILVNFIWAWVDQSLAVALYSVNCAVASILKGRFPSWAAEILNISIWFFMKRDFS</sequence>
<feature type="transmembrane region" description="Helical" evidence="1">
    <location>
        <begin position="76"/>
        <end position="97"/>
    </location>
</feature>
<dbReference type="AlphaFoldDB" id="A0A0L0HKD1"/>
<dbReference type="RefSeq" id="XP_016609323.1">
    <property type="nucleotide sequence ID" value="XM_016751382.1"/>
</dbReference>
<dbReference type="VEuPathDB" id="FungiDB:SPPG_03094"/>